<organism evidence="1">
    <name type="scientific">Nosema pernyi</name>
    <dbReference type="NCBI Taxonomy" id="1112939"/>
    <lineage>
        <taxon>Eukaryota</taxon>
        <taxon>Fungi</taxon>
        <taxon>Fungi incertae sedis</taxon>
        <taxon>Microsporidia</taxon>
        <taxon>Nosematidae</taxon>
        <taxon>Nosema</taxon>
    </lineage>
</organism>
<evidence type="ECO:0000313" key="1">
    <source>
        <dbReference type="EMBL" id="AHW68363.1"/>
    </source>
</evidence>
<reference evidence="1" key="1">
    <citation type="journal article" date="2015" name="Parasitol. Res.">
        <title>Morphological and molecular characterization of Nosema pernyi, a microsporidian parasite in Antheraea pernyi.</title>
        <authorList>
            <person name="Wang Y."/>
            <person name="Liu W."/>
            <person name="Jiang Y."/>
            <person name="Huang L."/>
            <person name="Irfan M."/>
            <person name="Shi S."/>
            <person name="Yang R."/>
            <person name="Qin L."/>
        </authorList>
    </citation>
    <scope>NUCLEOTIDE SEQUENCE</scope>
</reference>
<proteinExistence type="evidence at transcript level"/>
<sequence length="516" mass="60685">MISLESSLEEDSNAKQSLWAITMEVRRVKKKENVDCAFCMSKTPLKTIKDFVVIYSSVVFCVVNHCDEELCLKSRDMFDVELFLLNLLIDPENLSVYKSLKSGYSKYEKIRKTLGILSEEYYSNSVSVIECEHDLESLSLMAYKKDKSQFKDIDIEYLLTILYIRKEYTRFFRIYNTITPSLYEYRLALSLTFNEDCDYKMSTVQEKAKNTKMQESYTGLKGSEDNDILKDIIEIVCFSKTNEDEWFKEAKKNFEWAEKVQIWHKNRNDCSGRVDKSMLDEAIRNKKWDEGWYIYKLGNKGVREDYHKTCILCIRALINTKDELWVSRLLDVIEAVVNFNQVEVCCDVIDDIFDNLGNIADPYRLTIIQEFIRKVSRMEGDERVVSHIIRVISRLCRTCNGTEACSLCIDHVNSVYQEWKKNNTGGFFFKHHSKYESEIFENMLDFYSTIDDSCKFVGVCRDLFQNEAKVNREMCRRIRHVHNKTYGNCCEYSDTCSKKLNDASELLTHLFTHEEQ</sequence>
<name>X5DYM0_9MICR</name>
<dbReference type="InterPro" id="IPR016024">
    <property type="entry name" value="ARM-type_fold"/>
</dbReference>
<dbReference type="SUPFAM" id="SSF48371">
    <property type="entry name" value="ARM repeat"/>
    <property type="match status" value="1"/>
</dbReference>
<protein>
    <submittedName>
        <fullName evidence="1">Uncharacterized protein</fullName>
    </submittedName>
</protein>
<dbReference type="EMBL" id="KJ210686">
    <property type="protein sequence ID" value="AHW68363.1"/>
    <property type="molecule type" value="mRNA"/>
</dbReference>
<dbReference type="AlphaFoldDB" id="X5DYM0"/>
<accession>X5DYM0</accession>